<evidence type="ECO:0000313" key="2">
    <source>
        <dbReference type="Proteomes" id="UP000824141"/>
    </source>
</evidence>
<dbReference type="Proteomes" id="UP000824141">
    <property type="component" value="Unassembled WGS sequence"/>
</dbReference>
<comment type="caution">
    <text evidence="1">The sequence shown here is derived from an EMBL/GenBank/DDBJ whole genome shotgun (WGS) entry which is preliminary data.</text>
</comment>
<dbReference type="EMBL" id="DVJM01000020">
    <property type="protein sequence ID" value="HIS77980.1"/>
    <property type="molecule type" value="Genomic_DNA"/>
</dbReference>
<sequence length="59" mass="6612">MTDGKRRLHAFLTAFVVTLCVLAFGIGFLEVDARSRQVGFGDENTLLNSLTGQNWQLPW</sequence>
<reference evidence="1" key="2">
    <citation type="journal article" date="2021" name="PeerJ">
        <title>Extensive microbial diversity within the chicken gut microbiome revealed by metagenomics and culture.</title>
        <authorList>
            <person name="Gilroy R."/>
            <person name="Ravi A."/>
            <person name="Getino M."/>
            <person name="Pursley I."/>
            <person name="Horton D.L."/>
            <person name="Alikhan N.F."/>
            <person name="Baker D."/>
            <person name="Gharbi K."/>
            <person name="Hall N."/>
            <person name="Watson M."/>
            <person name="Adriaenssens E.M."/>
            <person name="Foster-Nyarko E."/>
            <person name="Jarju S."/>
            <person name="Secka A."/>
            <person name="Antonio M."/>
            <person name="Oren A."/>
            <person name="Chaudhuri R.R."/>
            <person name="La Ragione R."/>
            <person name="Hildebrand F."/>
            <person name="Pallen M.J."/>
        </authorList>
    </citation>
    <scope>NUCLEOTIDE SEQUENCE</scope>
    <source>
        <strain evidence="1">6086</strain>
    </source>
</reference>
<name>A0A9D1FRE9_9FIRM</name>
<gene>
    <name evidence="1" type="ORF">IAD03_01275</name>
</gene>
<evidence type="ECO:0000313" key="1">
    <source>
        <dbReference type="EMBL" id="HIS77980.1"/>
    </source>
</evidence>
<dbReference type="AlphaFoldDB" id="A0A9D1FRE9"/>
<organism evidence="1 2">
    <name type="scientific">Candidatus Caccousia stercoris</name>
    <dbReference type="NCBI Taxonomy" id="2840723"/>
    <lineage>
        <taxon>Bacteria</taxon>
        <taxon>Bacillati</taxon>
        <taxon>Bacillota</taxon>
        <taxon>Clostridia</taxon>
        <taxon>Eubacteriales</taxon>
        <taxon>Oscillospiraceae</taxon>
        <taxon>Oscillospiraceae incertae sedis</taxon>
        <taxon>Candidatus Caccousia</taxon>
    </lineage>
</organism>
<proteinExistence type="predicted"/>
<protein>
    <submittedName>
        <fullName evidence="1">Uncharacterized protein</fullName>
    </submittedName>
</protein>
<accession>A0A9D1FRE9</accession>
<reference evidence="1" key="1">
    <citation type="submission" date="2020-10" db="EMBL/GenBank/DDBJ databases">
        <authorList>
            <person name="Gilroy R."/>
        </authorList>
    </citation>
    <scope>NUCLEOTIDE SEQUENCE</scope>
    <source>
        <strain evidence="1">6086</strain>
    </source>
</reference>